<accession>A0ABQ7FXS7</accession>
<evidence type="ECO:0000256" key="1">
    <source>
        <dbReference type="SAM" id="MobiDB-lite"/>
    </source>
</evidence>
<comment type="caution">
    <text evidence="2">The sequence shown here is derived from an EMBL/GenBank/DDBJ whole genome shotgun (WGS) entry which is preliminary data.</text>
</comment>
<evidence type="ECO:0000313" key="3">
    <source>
        <dbReference type="Proteomes" id="UP000815325"/>
    </source>
</evidence>
<organism evidence="2 3">
    <name type="scientific">Dunaliella salina</name>
    <name type="common">Green alga</name>
    <name type="synonym">Protococcus salinus</name>
    <dbReference type="NCBI Taxonomy" id="3046"/>
    <lineage>
        <taxon>Eukaryota</taxon>
        <taxon>Viridiplantae</taxon>
        <taxon>Chlorophyta</taxon>
        <taxon>core chlorophytes</taxon>
        <taxon>Chlorophyceae</taxon>
        <taxon>CS clade</taxon>
        <taxon>Chlamydomonadales</taxon>
        <taxon>Dunaliellaceae</taxon>
        <taxon>Dunaliella</taxon>
    </lineage>
</organism>
<evidence type="ECO:0000313" key="2">
    <source>
        <dbReference type="EMBL" id="KAF5827127.1"/>
    </source>
</evidence>
<reference evidence="2" key="1">
    <citation type="submission" date="2017-08" db="EMBL/GenBank/DDBJ databases">
        <authorList>
            <person name="Polle J.E."/>
            <person name="Barry K."/>
            <person name="Cushman J."/>
            <person name="Schmutz J."/>
            <person name="Tran D."/>
            <person name="Hathwaick L.T."/>
            <person name="Yim W.C."/>
            <person name="Jenkins J."/>
            <person name="Mckie-Krisberg Z.M."/>
            <person name="Prochnik S."/>
            <person name="Lindquist E."/>
            <person name="Dockter R.B."/>
            <person name="Adam C."/>
            <person name="Molina H."/>
            <person name="Bunkerborg J."/>
            <person name="Jin E."/>
            <person name="Buchheim M."/>
            <person name="Magnuson J."/>
        </authorList>
    </citation>
    <scope>NUCLEOTIDE SEQUENCE</scope>
    <source>
        <strain evidence="2">CCAP 19/18</strain>
    </source>
</reference>
<name>A0ABQ7FXS7_DUNSA</name>
<sequence length="300" mass="31616">MGCSASIHKDPGVEEAPAPAGRAGIEVPPSAQASSREHPSCPSVPPAVEDLVEAGTQTGPRRRSGQNKPEAPQLPDSARATAPAADVMAAPGQVLEDVAGTARAAHASIEERIGAVAQTREEWTSSIESYSEDLATRDVDIVLDGAEQLVHLFRSVCGKGQQEHAALPDIQSLQLPKRTRLEQFFAKYSALGQVLVDMAGPAMEAMPFGAPAAAVIGAVYARAAQAARLSRNCEMLLGLMKSVDAQLARVLDSLASRRMKAPSSVESGLQELLLQIVQGGRLMQVGCCLGVQFAYIHYAM</sequence>
<feature type="region of interest" description="Disordered" evidence="1">
    <location>
        <begin position="1"/>
        <end position="84"/>
    </location>
</feature>
<reference evidence="2" key="2">
    <citation type="submission" date="2020-06" db="EMBL/GenBank/DDBJ databases">
        <authorList>
            <consortium name="DOE Joint Genome Institute"/>
            <person name="Calhoun S."/>
            <person name="Polle J.E."/>
            <person name="Mckie-Krisberg Z."/>
            <person name="Prochnik S."/>
            <person name="Neofotis P."/>
            <person name="Yim W.C."/>
            <person name="Hathwaik L.T."/>
            <person name="Jenkins J."/>
            <person name="Molina H."/>
            <person name="Bunkenborg J."/>
            <person name="Grigoriev I.V."/>
            <person name="Barry K."/>
            <person name="Schmutz J."/>
            <person name="Jin E."/>
            <person name="Cushman J.C."/>
            <person name="Magnuson J.K."/>
        </authorList>
    </citation>
    <scope>NUCLEOTIDE SEQUENCE</scope>
    <source>
        <strain evidence="2">CCAP 19/18</strain>
    </source>
</reference>
<dbReference type="EMBL" id="MU070586">
    <property type="protein sequence ID" value="KAF5827127.1"/>
    <property type="molecule type" value="Genomic_DNA"/>
</dbReference>
<protein>
    <submittedName>
        <fullName evidence="2">Uncharacterized protein</fullName>
    </submittedName>
</protein>
<dbReference type="EMBL" id="MU070586">
    <property type="protein sequence ID" value="KAF5827126.1"/>
    <property type="molecule type" value="Genomic_DNA"/>
</dbReference>
<gene>
    <name evidence="2" type="ORF">DUNSADRAFT_1302</name>
</gene>
<proteinExistence type="predicted"/>
<dbReference type="Proteomes" id="UP000815325">
    <property type="component" value="Unassembled WGS sequence"/>
</dbReference>
<keyword evidence="3" id="KW-1185">Reference proteome</keyword>